<keyword evidence="1" id="KW-0812">Transmembrane</keyword>
<dbReference type="AlphaFoldDB" id="A0A6G0VT89"/>
<keyword evidence="4" id="KW-1185">Reference proteome</keyword>
<evidence type="ECO:0000259" key="2">
    <source>
        <dbReference type="Pfam" id="PF00078"/>
    </source>
</evidence>
<sequence>MMKKQFYNIRITYFGVLGPILFILYINAICDLKINGQIVTYADDTCLLFSGDSWDEFRSIATKAFKKIINYLNHRKLSLNYQKTNYINFSINKDENYYDELKICFCENEDSCNTTLYQTIYKVSSIRYLGITFDKHLK</sequence>
<proteinExistence type="predicted"/>
<keyword evidence="1" id="KW-1133">Transmembrane helix</keyword>
<feature type="domain" description="Reverse transcriptase" evidence="2">
    <location>
        <begin position="14"/>
        <end position="133"/>
    </location>
</feature>
<evidence type="ECO:0000313" key="4">
    <source>
        <dbReference type="Proteomes" id="UP000478052"/>
    </source>
</evidence>
<keyword evidence="3" id="KW-0548">Nucleotidyltransferase</keyword>
<keyword evidence="3" id="KW-0808">Transferase</keyword>
<dbReference type="InterPro" id="IPR000477">
    <property type="entry name" value="RT_dom"/>
</dbReference>
<accession>A0A6G0VT89</accession>
<dbReference type="Pfam" id="PF00078">
    <property type="entry name" value="RVT_1"/>
    <property type="match status" value="1"/>
</dbReference>
<keyword evidence="1" id="KW-0472">Membrane</keyword>
<evidence type="ECO:0000313" key="3">
    <source>
        <dbReference type="EMBL" id="KAF0708433.1"/>
    </source>
</evidence>
<protein>
    <submittedName>
        <fullName evidence="3">Reverse transcriptase domain-containing protein</fullName>
    </submittedName>
</protein>
<organism evidence="3 4">
    <name type="scientific">Aphis craccivora</name>
    <name type="common">Cowpea aphid</name>
    <dbReference type="NCBI Taxonomy" id="307492"/>
    <lineage>
        <taxon>Eukaryota</taxon>
        <taxon>Metazoa</taxon>
        <taxon>Ecdysozoa</taxon>
        <taxon>Arthropoda</taxon>
        <taxon>Hexapoda</taxon>
        <taxon>Insecta</taxon>
        <taxon>Pterygota</taxon>
        <taxon>Neoptera</taxon>
        <taxon>Paraneoptera</taxon>
        <taxon>Hemiptera</taxon>
        <taxon>Sternorrhyncha</taxon>
        <taxon>Aphidomorpha</taxon>
        <taxon>Aphidoidea</taxon>
        <taxon>Aphididae</taxon>
        <taxon>Aphidini</taxon>
        <taxon>Aphis</taxon>
        <taxon>Aphis</taxon>
    </lineage>
</organism>
<name>A0A6G0VT89_APHCR</name>
<comment type="caution">
    <text evidence="3">The sequence shown here is derived from an EMBL/GenBank/DDBJ whole genome shotgun (WGS) entry which is preliminary data.</text>
</comment>
<keyword evidence="3" id="KW-0695">RNA-directed DNA polymerase</keyword>
<dbReference type="GO" id="GO:0003964">
    <property type="term" value="F:RNA-directed DNA polymerase activity"/>
    <property type="evidence" value="ECO:0007669"/>
    <property type="project" value="UniProtKB-KW"/>
</dbReference>
<evidence type="ECO:0000256" key="1">
    <source>
        <dbReference type="SAM" id="Phobius"/>
    </source>
</evidence>
<reference evidence="3 4" key="1">
    <citation type="submission" date="2019-08" db="EMBL/GenBank/DDBJ databases">
        <title>Whole genome of Aphis craccivora.</title>
        <authorList>
            <person name="Voronova N.V."/>
            <person name="Shulinski R.S."/>
            <person name="Bandarenka Y.V."/>
            <person name="Zhorov D.G."/>
            <person name="Warner D."/>
        </authorList>
    </citation>
    <scope>NUCLEOTIDE SEQUENCE [LARGE SCALE GENOMIC DNA]</scope>
    <source>
        <strain evidence="3">180601</strain>
        <tissue evidence="3">Whole Body</tissue>
    </source>
</reference>
<dbReference type="OrthoDB" id="6630839at2759"/>
<dbReference type="EMBL" id="VUJU01012187">
    <property type="protein sequence ID" value="KAF0708433.1"/>
    <property type="molecule type" value="Genomic_DNA"/>
</dbReference>
<gene>
    <name evidence="3" type="ORF">FWK35_00033845</name>
</gene>
<dbReference type="Proteomes" id="UP000478052">
    <property type="component" value="Unassembled WGS sequence"/>
</dbReference>
<feature type="transmembrane region" description="Helical" evidence="1">
    <location>
        <begin position="7"/>
        <end position="26"/>
    </location>
</feature>